<gene>
    <name evidence="1" type="ORF">J2Z79_001798</name>
</gene>
<evidence type="ECO:0000313" key="2">
    <source>
        <dbReference type="Proteomes" id="UP001519289"/>
    </source>
</evidence>
<organism evidence="1 2">
    <name type="scientific">Symbiobacterium terraclitae</name>
    <dbReference type="NCBI Taxonomy" id="557451"/>
    <lineage>
        <taxon>Bacteria</taxon>
        <taxon>Bacillati</taxon>
        <taxon>Bacillota</taxon>
        <taxon>Clostridia</taxon>
        <taxon>Eubacteriales</taxon>
        <taxon>Symbiobacteriaceae</taxon>
        <taxon>Symbiobacterium</taxon>
    </lineage>
</organism>
<accession>A0ABS4JTZ2</accession>
<name>A0ABS4JTZ2_9FIRM</name>
<keyword evidence="2" id="KW-1185">Reference proteome</keyword>
<protein>
    <submittedName>
        <fullName evidence="1">Uncharacterized protein</fullName>
    </submittedName>
</protein>
<reference evidence="1 2" key="1">
    <citation type="submission" date="2021-03" db="EMBL/GenBank/DDBJ databases">
        <title>Genomic Encyclopedia of Type Strains, Phase IV (KMG-IV): sequencing the most valuable type-strain genomes for metagenomic binning, comparative biology and taxonomic classification.</title>
        <authorList>
            <person name="Goeker M."/>
        </authorList>
    </citation>
    <scope>NUCLEOTIDE SEQUENCE [LARGE SCALE GENOMIC DNA]</scope>
    <source>
        <strain evidence="1 2">DSM 27138</strain>
    </source>
</reference>
<proteinExistence type="predicted"/>
<dbReference type="EMBL" id="JAGGLG010000012">
    <property type="protein sequence ID" value="MBP2018390.1"/>
    <property type="molecule type" value="Genomic_DNA"/>
</dbReference>
<evidence type="ECO:0000313" key="1">
    <source>
        <dbReference type="EMBL" id="MBP2018390.1"/>
    </source>
</evidence>
<comment type="caution">
    <text evidence="1">The sequence shown here is derived from an EMBL/GenBank/DDBJ whole genome shotgun (WGS) entry which is preliminary data.</text>
</comment>
<dbReference type="Proteomes" id="UP001519289">
    <property type="component" value="Unassembled WGS sequence"/>
</dbReference>
<dbReference type="RefSeq" id="WP_209466513.1">
    <property type="nucleotide sequence ID" value="NZ_JAGGLG010000012.1"/>
</dbReference>
<sequence>MGWWNDDVSDRDCGCAGGRDRHDHDRHDHHWHDHDWDDWDDCGCHDHDRHHRRRRAIPIGEVTVDCTPVTFRTKGQAFNLVTCPKSFFVPGPGGVPCVATVNTPPQQIPVLPIDRRKQKCGCA</sequence>